<reference evidence="3" key="1">
    <citation type="submission" date="2018-05" db="EMBL/GenBank/DDBJ databases">
        <authorList>
            <person name="Lanie J.A."/>
            <person name="Ng W.-L."/>
            <person name="Kazmierczak K.M."/>
            <person name="Andrzejewski T.M."/>
            <person name="Davidsen T.M."/>
            <person name="Wayne K.J."/>
            <person name="Tettelin H."/>
            <person name="Glass J.I."/>
            <person name="Rusch D."/>
            <person name="Podicherti R."/>
            <person name="Tsui H.-C.T."/>
            <person name="Winkler M.E."/>
        </authorList>
    </citation>
    <scope>NUCLEOTIDE SEQUENCE</scope>
</reference>
<organism evidence="3">
    <name type="scientific">marine metagenome</name>
    <dbReference type="NCBI Taxonomy" id="408172"/>
    <lineage>
        <taxon>unclassified sequences</taxon>
        <taxon>metagenomes</taxon>
        <taxon>ecological metagenomes</taxon>
    </lineage>
</organism>
<evidence type="ECO:0000256" key="1">
    <source>
        <dbReference type="ARBA" id="ARBA00008558"/>
    </source>
</evidence>
<dbReference type="Gene3D" id="1.50.10.10">
    <property type="match status" value="1"/>
</dbReference>
<dbReference type="Pfam" id="PF07221">
    <property type="entry name" value="GlcNAc_2-epim"/>
    <property type="match status" value="1"/>
</dbReference>
<name>A0A382QZI6_9ZZZZ</name>
<gene>
    <name evidence="3" type="ORF">METZ01_LOCUS343102</name>
</gene>
<dbReference type="InterPro" id="IPR010819">
    <property type="entry name" value="AGE/CE"/>
</dbReference>
<proteinExistence type="inferred from homology"/>
<dbReference type="EMBL" id="UINC01117666">
    <property type="protein sequence ID" value="SVC90248.1"/>
    <property type="molecule type" value="Genomic_DNA"/>
</dbReference>
<comment type="similarity">
    <text evidence="1">Belongs to the N-acylglucosamine 2-epimerase family.</text>
</comment>
<dbReference type="GO" id="GO:0005975">
    <property type="term" value="P:carbohydrate metabolic process"/>
    <property type="evidence" value="ECO:0007669"/>
    <property type="project" value="InterPro"/>
</dbReference>
<feature type="non-terminal residue" evidence="3">
    <location>
        <position position="105"/>
    </location>
</feature>
<dbReference type="InterPro" id="IPR012341">
    <property type="entry name" value="6hp_glycosidase-like_sf"/>
</dbReference>
<evidence type="ECO:0000313" key="3">
    <source>
        <dbReference type="EMBL" id="SVC90248.1"/>
    </source>
</evidence>
<dbReference type="GO" id="GO:0016853">
    <property type="term" value="F:isomerase activity"/>
    <property type="evidence" value="ECO:0007669"/>
    <property type="project" value="UniProtKB-KW"/>
</dbReference>
<evidence type="ECO:0000256" key="2">
    <source>
        <dbReference type="ARBA" id="ARBA00023235"/>
    </source>
</evidence>
<dbReference type="AlphaFoldDB" id="A0A382QZI6"/>
<accession>A0A382QZI6</accession>
<dbReference type="PANTHER" id="PTHR15108">
    <property type="entry name" value="N-ACYLGLUCOSAMINE-2-EPIMERASE"/>
    <property type="match status" value="1"/>
</dbReference>
<protein>
    <recommendedName>
        <fullName evidence="4">N-acylglucosamine 2-epimerase</fullName>
    </recommendedName>
</protein>
<evidence type="ECO:0008006" key="4">
    <source>
        <dbReference type="Google" id="ProtNLM"/>
    </source>
</evidence>
<dbReference type="SUPFAM" id="SSF48208">
    <property type="entry name" value="Six-hairpin glycosidases"/>
    <property type="match status" value="1"/>
</dbReference>
<sequence>MSQDYFLQNTQQREALQNLYRDGLLLDTLPFWLQNCVDHENGGFTFCLNRDGTVLDTDKGIWTHGRFIWLLSTLYTQVEPKKKWLKLAKHGIDFLIKYGFDEDGR</sequence>
<keyword evidence="2" id="KW-0413">Isomerase</keyword>
<dbReference type="InterPro" id="IPR008928">
    <property type="entry name" value="6-hairpin_glycosidase_sf"/>
</dbReference>